<evidence type="ECO:0000313" key="3">
    <source>
        <dbReference type="Proteomes" id="UP000315010"/>
    </source>
</evidence>
<keyword evidence="1" id="KW-0812">Transmembrane</keyword>
<evidence type="ECO:0000256" key="1">
    <source>
        <dbReference type="SAM" id="Phobius"/>
    </source>
</evidence>
<dbReference type="Proteomes" id="UP000315010">
    <property type="component" value="Unassembled WGS sequence"/>
</dbReference>
<dbReference type="EMBL" id="SJPJ01000001">
    <property type="protein sequence ID" value="TWT83446.1"/>
    <property type="molecule type" value="Genomic_DNA"/>
</dbReference>
<proteinExistence type="predicted"/>
<reference evidence="2 3" key="1">
    <citation type="submission" date="2019-02" db="EMBL/GenBank/DDBJ databases">
        <title>Deep-cultivation of Planctomycetes and their phenomic and genomic characterization uncovers novel biology.</title>
        <authorList>
            <person name="Wiegand S."/>
            <person name="Jogler M."/>
            <person name="Boedeker C."/>
            <person name="Pinto D."/>
            <person name="Vollmers J."/>
            <person name="Rivas-Marin E."/>
            <person name="Kohn T."/>
            <person name="Peeters S.H."/>
            <person name="Heuer A."/>
            <person name="Rast P."/>
            <person name="Oberbeckmann S."/>
            <person name="Bunk B."/>
            <person name="Jeske O."/>
            <person name="Meyerdierks A."/>
            <person name="Storesund J.E."/>
            <person name="Kallscheuer N."/>
            <person name="Luecker S."/>
            <person name="Lage O.M."/>
            <person name="Pohl T."/>
            <person name="Merkel B.J."/>
            <person name="Hornburger P."/>
            <person name="Mueller R.-W."/>
            <person name="Bruemmer F."/>
            <person name="Labrenz M."/>
            <person name="Spormann A.M."/>
            <person name="Op Den Camp H."/>
            <person name="Overmann J."/>
            <person name="Amann R."/>
            <person name="Jetten M.S.M."/>
            <person name="Mascher T."/>
            <person name="Medema M.H."/>
            <person name="Devos D.P."/>
            <person name="Kaster A.-K."/>
            <person name="Ovreas L."/>
            <person name="Rohde M."/>
            <person name="Galperin M.Y."/>
            <person name="Jogler C."/>
        </authorList>
    </citation>
    <scope>NUCLEOTIDE SEQUENCE [LARGE SCALE GENOMIC DNA]</scope>
    <source>
        <strain evidence="2 3">CA13</strain>
    </source>
</reference>
<dbReference type="RefSeq" id="WP_419194716.1">
    <property type="nucleotide sequence ID" value="NZ_SJPJ01000001.1"/>
</dbReference>
<protein>
    <submittedName>
        <fullName evidence="2">Uncharacterized protein</fullName>
    </submittedName>
</protein>
<keyword evidence="1" id="KW-1133">Transmembrane helix</keyword>
<keyword evidence="1" id="KW-0472">Membrane</keyword>
<sequence>MTGKRSIDRFPNGTAKSEEFPSFLQWVRLILLWSVGMLVLGFIVYPLILRLASWFLLTHADPGLNDLLARRFGRWRRASDPRLLGFLLCYNACLILTYPVFTMLWRFETWVNAFRHPPNAKIEKKKRIE</sequence>
<accession>A0A5C5Z8N1</accession>
<gene>
    <name evidence="2" type="ORF">CA13_49110</name>
</gene>
<feature type="transmembrane region" description="Helical" evidence="1">
    <location>
        <begin position="26"/>
        <end position="48"/>
    </location>
</feature>
<organism evidence="2 3">
    <name type="scientific">Novipirellula herctigrandis</name>
    <dbReference type="NCBI Taxonomy" id="2527986"/>
    <lineage>
        <taxon>Bacteria</taxon>
        <taxon>Pseudomonadati</taxon>
        <taxon>Planctomycetota</taxon>
        <taxon>Planctomycetia</taxon>
        <taxon>Pirellulales</taxon>
        <taxon>Pirellulaceae</taxon>
        <taxon>Novipirellula</taxon>
    </lineage>
</organism>
<keyword evidence="3" id="KW-1185">Reference proteome</keyword>
<evidence type="ECO:0000313" key="2">
    <source>
        <dbReference type="EMBL" id="TWT83446.1"/>
    </source>
</evidence>
<feature type="transmembrane region" description="Helical" evidence="1">
    <location>
        <begin position="83"/>
        <end position="105"/>
    </location>
</feature>
<name>A0A5C5Z8N1_9BACT</name>
<comment type="caution">
    <text evidence="2">The sequence shown here is derived from an EMBL/GenBank/DDBJ whole genome shotgun (WGS) entry which is preliminary data.</text>
</comment>
<dbReference type="AlphaFoldDB" id="A0A5C5Z8N1"/>